<name>A0A371BDE8_9BRAD</name>
<protein>
    <submittedName>
        <fullName evidence="5">ArsR family transcriptional regulator</fullName>
    </submittedName>
</protein>
<proteinExistence type="predicted"/>
<dbReference type="InterPro" id="IPR036388">
    <property type="entry name" value="WH-like_DNA-bd_sf"/>
</dbReference>
<dbReference type="AlphaFoldDB" id="A0A371BDE8"/>
<dbReference type="SUPFAM" id="SSF46785">
    <property type="entry name" value="Winged helix' DNA-binding domain"/>
    <property type="match status" value="1"/>
</dbReference>
<dbReference type="OrthoDB" id="194599at2"/>
<evidence type="ECO:0000259" key="4">
    <source>
        <dbReference type="PROSITE" id="PS50987"/>
    </source>
</evidence>
<organism evidence="5 6">
    <name type="scientific">Undibacter mobilis</name>
    <dbReference type="NCBI Taxonomy" id="2292256"/>
    <lineage>
        <taxon>Bacteria</taxon>
        <taxon>Pseudomonadati</taxon>
        <taxon>Pseudomonadota</taxon>
        <taxon>Alphaproteobacteria</taxon>
        <taxon>Hyphomicrobiales</taxon>
        <taxon>Nitrobacteraceae</taxon>
        <taxon>Undibacter</taxon>
    </lineage>
</organism>
<reference evidence="6" key="1">
    <citation type="submission" date="2018-08" db="EMBL/GenBank/DDBJ databases">
        <authorList>
            <person name="Kim S.-J."/>
            <person name="Jung G.-Y."/>
        </authorList>
    </citation>
    <scope>NUCLEOTIDE SEQUENCE [LARGE SCALE GENOMIC DNA]</scope>
    <source>
        <strain evidence="6">GY_H</strain>
    </source>
</reference>
<dbReference type="PANTHER" id="PTHR43132:SF2">
    <property type="entry name" value="ARSENICAL RESISTANCE OPERON REPRESSOR ARSR-RELATED"/>
    <property type="match status" value="1"/>
</dbReference>
<dbReference type="NCBIfam" id="NF033788">
    <property type="entry name" value="HTH_metalloreg"/>
    <property type="match status" value="1"/>
</dbReference>
<keyword evidence="3" id="KW-0804">Transcription</keyword>
<dbReference type="InterPro" id="IPR051011">
    <property type="entry name" value="Metal_resp_trans_reg"/>
</dbReference>
<dbReference type="PANTHER" id="PTHR43132">
    <property type="entry name" value="ARSENICAL RESISTANCE OPERON REPRESSOR ARSR-RELATED"/>
    <property type="match status" value="1"/>
</dbReference>
<keyword evidence="6" id="KW-1185">Reference proteome</keyword>
<evidence type="ECO:0000256" key="1">
    <source>
        <dbReference type="ARBA" id="ARBA00023015"/>
    </source>
</evidence>
<evidence type="ECO:0000256" key="2">
    <source>
        <dbReference type="ARBA" id="ARBA00023125"/>
    </source>
</evidence>
<feature type="domain" description="HTH arsR-type" evidence="4">
    <location>
        <begin position="19"/>
        <end position="113"/>
    </location>
</feature>
<keyword evidence="2" id="KW-0238">DNA-binding</keyword>
<comment type="caution">
    <text evidence="5">The sequence shown here is derived from an EMBL/GenBank/DDBJ whole genome shotgun (WGS) entry which is preliminary data.</text>
</comment>
<evidence type="ECO:0000313" key="6">
    <source>
        <dbReference type="Proteomes" id="UP000263993"/>
    </source>
</evidence>
<dbReference type="Pfam" id="PF01022">
    <property type="entry name" value="HTH_5"/>
    <property type="match status" value="1"/>
</dbReference>
<sequence length="116" mass="13042">MSMDLQQLDTAGRPQDIDRMAGNAKRAAEFLKALAHESRLMMLCILAEGEKSVSELETILALRQPTVSQQLARLRADGLVTTRRDGKTIYYSLASEEARVVIGAVYDVFCRKQRKR</sequence>
<dbReference type="GO" id="GO:0003677">
    <property type="term" value="F:DNA binding"/>
    <property type="evidence" value="ECO:0007669"/>
    <property type="project" value="UniProtKB-KW"/>
</dbReference>
<dbReference type="InterPro" id="IPR011991">
    <property type="entry name" value="ArsR-like_HTH"/>
</dbReference>
<evidence type="ECO:0000256" key="3">
    <source>
        <dbReference type="ARBA" id="ARBA00023163"/>
    </source>
</evidence>
<dbReference type="InterPro" id="IPR036390">
    <property type="entry name" value="WH_DNA-bd_sf"/>
</dbReference>
<keyword evidence="1" id="KW-0805">Transcription regulation</keyword>
<gene>
    <name evidence="5" type="ORF">DXH78_14095</name>
</gene>
<evidence type="ECO:0000313" key="5">
    <source>
        <dbReference type="EMBL" id="RDV05604.1"/>
    </source>
</evidence>
<dbReference type="PROSITE" id="PS50987">
    <property type="entry name" value="HTH_ARSR_2"/>
    <property type="match status" value="1"/>
</dbReference>
<dbReference type="Gene3D" id="1.10.10.10">
    <property type="entry name" value="Winged helix-like DNA-binding domain superfamily/Winged helix DNA-binding domain"/>
    <property type="match status" value="1"/>
</dbReference>
<dbReference type="EMBL" id="QRGO01000001">
    <property type="protein sequence ID" value="RDV05604.1"/>
    <property type="molecule type" value="Genomic_DNA"/>
</dbReference>
<dbReference type="InterPro" id="IPR001845">
    <property type="entry name" value="HTH_ArsR_DNA-bd_dom"/>
</dbReference>
<dbReference type="GO" id="GO:0003700">
    <property type="term" value="F:DNA-binding transcription factor activity"/>
    <property type="evidence" value="ECO:0007669"/>
    <property type="project" value="InterPro"/>
</dbReference>
<dbReference type="SMART" id="SM00418">
    <property type="entry name" value="HTH_ARSR"/>
    <property type="match status" value="1"/>
</dbReference>
<accession>A0A371BDE8</accession>
<dbReference type="Proteomes" id="UP000263993">
    <property type="component" value="Unassembled WGS sequence"/>
</dbReference>
<dbReference type="PRINTS" id="PR00778">
    <property type="entry name" value="HTHARSR"/>
</dbReference>
<dbReference type="CDD" id="cd00090">
    <property type="entry name" value="HTH_ARSR"/>
    <property type="match status" value="1"/>
</dbReference>